<evidence type="ECO:0000313" key="5">
    <source>
        <dbReference type="Proteomes" id="UP001557470"/>
    </source>
</evidence>
<feature type="chain" id="PRO_5044743415" description="Reelin domain-containing protein" evidence="2">
    <location>
        <begin position="19"/>
        <end position="195"/>
    </location>
</feature>
<dbReference type="PROSITE" id="PS51019">
    <property type="entry name" value="REELIN"/>
    <property type="match status" value="1"/>
</dbReference>
<proteinExistence type="inferred from homology"/>
<feature type="signal peptide" evidence="2">
    <location>
        <begin position="1"/>
        <end position="18"/>
    </location>
</feature>
<reference evidence="4 5" key="1">
    <citation type="submission" date="2024-06" db="EMBL/GenBank/DDBJ databases">
        <authorList>
            <person name="Pan Q."/>
            <person name="Wen M."/>
            <person name="Jouanno E."/>
            <person name="Zahm M."/>
            <person name="Klopp C."/>
            <person name="Cabau C."/>
            <person name="Louis A."/>
            <person name="Berthelot C."/>
            <person name="Parey E."/>
            <person name="Roest Crollius H."/>
            <person name="Montfort J."/>
            <person name="Robinson-Rechavi M."/>
            <person name="Bouchez O."/>
            <person name="Lampietro C."/>
            <person name="Lopez Roques C."/>
            <person name="Donnadieu C."/>
            <person name="Postlethwait J."/>
            <person name="Bobe J."/>
            <person name="Verreycken H."/>
            <person name="Guiguen Y."/>
        </authorList>
    </citation>
    <scope>NUCLEOTIDE SEQUENCE [LARGE SCALE GENOMIC DNA]</scope>
    <source>
        <strain evidence="4">Up_M1</strain>
        <tissue evidence="4">Testis</tissue>
    </source>
</reference>
<organism evidence="4 5">
    <name type="scientific">Umbra pygmaea</name>
    <name type="common">Eastern mudminnow</name>
    <dbReference type="NCBI Taxonomy" id="75934"/>
    <lineage>
        <taxon>Eukaryota</taxon>
        <taxon>Metazoa</taxon>
        <taxon>Chordata</taxon>
        <taxon>Craniata</taxon>
        <taxon>Vertebrata</taxon>
        <taxon>Euteleostomi</taxon>
        <taxon>Actinopterygii</taxon>
        <taxon>Neopterygii</taxon>
        <taxon>Teleostei</taxon>
        <taxon>Protacanthopterygii</taxon>
        <taxon>Esociformes</taxon>
        <taxon>Umbridae</taxon>
        <taxon>Umbra</taxon>
    </lineage>
</organism>
<dbReference type="InterPro" id="IPR002861">
    <property type="entry name" value="Reeler_dom"/>
</dbReference>
<accession>A0ABD0X3W5</accession>
<evidence type="ECO:0000313" key="4">
    <source>
        <dbReference type="EMBL" id="KAL0993968.1"/>
    </source>
</evidence>
<keyword evidence="5" id="KW-1185">Reference proteome</keyword>
<comment type="caution">
    <text evidence="4">The sequence shown here is derived from an EMBL/GenBank/DDBJ whole genome shotgun (WGS) entry which is preliminary data.</text>
</comment>
<feature type="domain" description="Reelin" evidence="3">
    <location>
        <begin position="5"/>
        <end position="172"/>
    </location>
</feature>
<dbReference type="InterPro" id="IPR042307">
    <property type="entry name" value="Reeler_sf"/>
</dbReference>
<evidence type="ECO:0000259" key="3">
    <source>
        <dbReference type="PROSITE" id="PS51019"/>
    </source>
</evidence>
<keyword evidence="2" id="KW-0732">Signal</keyword>
<comment type="similarity">
    <text evidence="1">Belongs to the FRRS1 family.</text>
</comment>
<evidence type="ECO:0000256" key="2">
    <source>
        <dbReference type="SAM" id="SignalP"/>
    </source>
</evidence>
<dbReference type="AlphaFoldDB" id="A0ABD0X3W5"/>
<dbReference type="CDD" id="cd08544">
    <property type="entry name" value="Reeler"/>
    <property type="match status" value="1"/>
</dbReference>
<dbReference type="Proteomes" id="UP001557470">
    <property type="component" value="Unassembled WGS sequence"/>
</dbReference>
<dbReference type="InterPro" id="IPR051237">
    <property type="entry name" value="Ferric-chelate_Red/DefProt"/>
</dbReference>
<gene>
    <name evidence="4" type="ORF">UPYG_G00116240</name>
</gene>
<dbReference type="PANTHER" id="PTHR45828:SF32">
    <property type="entry name" value="SI:DKEY-251I10.2"/>
    <property type="match status" value="1"/>
</dbReference>
<evidence type="ECO:0000256" key="1">
    <source>
        <dbReference type="ARBA" id="ARBA00009195"/>
    </source>
</evidence>
<dbReference type="EMBL" id="JAGEUA010000003">
    <property type="protein sequence ID" value="KAL0993968.1"/>
    <property type="molecule type" value="Genomic_DNA"/>
</dbReference>
<dbReference type="FunFam" id="2.60.40.4060:FF:000003">
    <property type="entry name" value="Ferric chelate reductase 1"/>
    <property type="match status" value="1"/>
</dbReference>
<sequence length="195" mass="20886">MELLFVFLLLQVLSPCLGYATGAPTSTCNDMLPRHSGSQPQPTATPYTILTSARTFQAGQPITVTINGPEYTGILLAARSGTSTDDLGSWKSPPVNTKFLKCSGNTQGAITHANTIPKNNATVFTWIPPNNNITVYFKATIAQQRTVYWVNIQSEMLTKGSDGIDLASGGHPGMASEGFLQLLAPCLLLSLMLPR</sequence>
<dbReference type="PANTHER" id="PTHR45828">
    <property type="entry name" value="CYTOCHROME B561/FERRIC REDUCTASE TRANSMEMBRANE"/>
    <property type="match status" value="1"/>
</dbReference>
<name>A0ABD0X3W5_UMBPY</name>
<dbReference type="Gene3D" id="2.60.40.4060">
    <property type="entry name" value="Reeler domain"/>
    <property type="match status" value="1"/>
</dbReference>
<dbReference type="Pfam" id="PF02014">
    <property type="entry name" value="Reeler"/>
    <property type="match status" value="1"/>
</dbReference>
<protein>
    <recommendedName>
        <fullName evidence="3">Reelin domain-containing protein</fullName>
    </recommendedName>
</protein>